<keyword evidence="1" id="KW-1133">Transmembrane helix</keyword>
<keyword evidence="1" id="KW-0472">Membrane</keyword>
<proteinExistence type="predicted"/>
<keyword evidence="1" id="KW-0812">Transmembrane</keyword>
<sequence>MKSRAFGILVLAVTLAAALVPFLDRHAELPIWQHHLLHAGLLAGGALAGVFITARARGSQGGSAFWLVPALLAPMVAMFAMWPSAYSYFEVHPYGHVLEHLVLIALAYLATASAESYAAGLGWIVGGAMLFMAVAAARGFGVIFGNGG</sequence>
<dbReference type="AlphaFoldDB" id="E6PHZ0"/>
<organism evidence="2">
    <name type="scientific">mine drainage metagenome</name>
    <dbReference type="NCBI Taxonomy" id="410659"/>
    <lineage>
        <taxon>unclassified sequences</taxon>
        <taxon>metagenomes</taxon>
        <taxon>ecological metagenomes</taxon>
    </lineage>
</organism>
<name>E6PHZ0_9ZZZZ</name>
<feature type="transmembrane region" description="Helical" evidence="1">
    <location>
        <begin position="64"/>
        <end position="82"/>
    </location>
</feature>
<feature type="transmembrane region" description="Helical" evidence="1">
    <location>
        <begin position="34"/>
        <end position="52"/>
    </location>
</feature>
<feature type="transmembrane region" description="Helical" evidence="1">
    <location>
        <begin position="123"/>
        <end position="144"/>
    </location>
</feature>
<evidence type="ECO:0000256" key="1">
    <source>
        <dbReference type="SAM" id="Phobius"/>
    </source>
</evidence>
<feature type="transmembrane region" description="Helical" evidence="1">
    <location>
        <begin position="94"/>
        <end position="111"/>
    </location>
</feature>
<comment type="caution">
    <text evidence="2">The sequence shown here is derived from an EMBL/GenBank/DDBJ whole genome shotgun (WGS) entry which is preliminary data.</text>
</comment>
<reference evidence="2" key="1">
    <citation type="submission" date="2009-10" db="EMBL/GenBank/DDBJ databases">
        <title>Diversity of trophic interactions inside an arsenic-rich microbial ecosystem.</title>
        <authorList>
            <person name="Bertin P.N."/>
            <person name="Heinrich-Salmeron A."/>
            <person name="Pelletier E."/>
            <person name="Goulhen-Chollet F."/>
            <person name="Arsene-Ploetze F."/>
            <person name="Gallien S."/>
            <person name="Calteau A."/>
            <person name="Vallenet D."/>
            <person name="Casiot C."/>
            <person name="Chane-Woon-Ming B."/>
            <person name="Giloteaux L."/>
            <person name="Barakat M."/>
            <person name="Bonnefoy V."/>
            <person name="Bruneel O."/>
            <person name="Chandler M."/>
            <person name="Cleiss J."/>
            <person name="Duran R."/>
            <person name="Elbaz-Poulichet F."/>
            <person name="Fonknechten N."/>
            <person name="Lauga B."/>
            <person name="Mornico D."/>
            <person name="Ortet P."/>
            <person name="Schaeffer C."/>
            <person name="Siguier P."/>
            <person name="Alexander Thil Smith A."/>
            <person name="Van Dorsselaer A."/>
            <person name="Weissenbach J."/>
            <person name="Medigue C."/>
            <person name="Le Paslier D."/>
        </authorList>
    </citation>
    <scope>NUCLEOTIDE SEQUENCE</scope>
</reference>
<gene>
    <name evidence="2" type="ORF">CARN1_0560</name>
</gene>
<protein>
    <submittedName>
        <fullName evidence="2">Uncharacterized protein</fullName>
    </submittedName>
</protein>
<dbReference type="EMBL" id="CABL01000019">
    <property type="protein sequence ID" value="CBH76080.1"/>
    <property type="molecule type" value="Genomic_DNA"/>
</dbReference>
<accession>E6PHZ0</accession>
<evidence type="ECO:0000313" key="2">
    <source>
        <dbReference type="EMBL" id="CBH76080.1"/>
    </source>
</evidence>